<dbReference type="EMBL" id="JDSS02000037">
    <property type="protein sequence ID" value="KFB66798.1"/>
    <property type="molecule type" value="Genomic_DNA"/>
</dbReference>
<feature type="compositionally biased region" description="Basic and acidic residues" evidence="1">
    <location>
        <begin position="209"/>
        <end position="228"/>
    </location>
</feature>
<accession>A0A084XWF4</accession>
<proteinExistence type="predicted"/>
<reference evidence="2 3" key="1">
    <citation type="submission" date="2014-07" db="EMBL/GenBank/DDBJ databases">
        <title>Expanding our view of genomic diversity in Candidatus Accumulibacter clades.</title>
        <authorList>
            <person name="Skennerton C.T."/>
            <person name="Barr J.J."/>
            <person name="Slater F.R."/>
            <person name="Bond P.L."/>
            <person name="Tyson G.W."/>
        </authorList>
    </citation>
    <scope>NUCLEOTIDE SEQUENCE [LARGE SCALE GENOMIC DNA]</scope>
    <source>
        <strain evidence="3">SK-01</strain>
    </source>
</reference>
<name>A0A084XWF4_9PROT</name>
<protein>
    <submittedName>
        <fullName evidence="2">Uncharacterized protein</fullName>
    </submittedName>
</protein>
<gene>
    <name evidence="2" type="ORF">CAPSK01_003736</name>
</gene>
<evidence type="ECO:0000256" key="1">
    <source>
        <dbReference type="SAM" id="MobiDB-lite"/>
    </source>
</evidence>
<comment type="caution">
    <text evidence="2">The sequence shown here is derived from an EMBL/GenBank/DDBJ whole genome shotgun (WGS) entry which is preliminary data.</text>
</comment>
<feature type="region of interest" description="Disordered" evidence="1">
    <location>
        <begin position="75"/>
        <end position="106"/>
    </location>
</feature>
<dbReference type="Proteomes" id="UP000019812">
    <property type="component" value="Unassembled WGS sequence"/>
</dbReference>
<evidence type="ECO:0000313" key="2">
    <source>
        <dbReference type="EMBL" id="KFB66798.1"/>
    </source>
</evidence>
<feature type="region of interest" description="Disordered" evidence="1">
    <location>
        <begin position="206"/>
        <end position="231"/>
    </location>
</feature>
<evidence type="ECO:0000313" key="3">
    <source>
        <dbReference type="Proteomes" id="UP000019812"/>
    </source>
</evidence>
<dbReference type="AlphaFoldDB" id="A0A084XWF4"/>
<organism evidence="2 3">
    <name type="scientific">Candidatus Accumulibacter vicinus</name>
    <dbReference type="NCBI Taxonomy" id="2954382"/>
    <lineage>
        <taxon>Bacteria</taxon>
        <taxon>Pseudomonadati</taxon>
        <taxon>Pseudomonadota</taxon>
        <taxon>Betaproteobacteria</taxon>
        <taxon>Candidatus Accumulibacter</taxon>
    </lineage>
</organism>
<feature type="region of interest" description="Disordered" evidence="1">
    <location>
        <begin position="250"/>
        <end position="286"/>
    </location>
</feature>
<feature type="compositionally biased region" description="Basic and acidic residues" evidence="1">
    <location>
        <begin position="80"/>
        <end position="89"/>
    </location>
</feature>
<sequence>MDLAYLRLLARIERGVQQQLGHSDHPVHRGANFMAHGGQELRLGTVRRFGLLLLPSHLQGPALFRQELGIRLAQGAQRQEAQRQEHGRGQQETQAPRGQGLHDQRAHRADDFDVPDCAASVVDRLPAHLEGPGDRIGTFRHQRSVQVEDPPDLGCAVFGSAAQRNRDPFVLELPDLRIGVHMLGDYPGVDLGLCFEGRAKGCPAEGEVGDWKDQGDCGTDEQRDDGQDPFHPSAIRCLVRHVADPQRVTTCPLASRSARPSADRTKATNSRAVSDPPWRVTIKKGL</sequence>